<evidence type="ECO:0000313" key="2">
    <source>
        <dbReference type="EMBL" id="PZO55456.1"/>
    </source>
</evidence>
<evidence type="ECO:0000256" key="1">
    <source>
        <dbReference type="SAM" id="MobiDB-lite"/>
    </source>
</evidence>
<protein>
    <submittedName>
        <fullName evidence="2">Uncharacterized protein</fullName>
    </submittedName>
</protein>
<dbReference type="EMBL" id="QBMP01000094">
    <property type="protein sequence ID" value="PZO55456.1"/>
    <property type="molecule type" value="Genomic_DNA"/>
</dbReference>
<dbReference type="AlphaFoldDB" id="A0A2W4XE68"/>
<accession>A0A2W4XE68</accession>
<sequence>MTLVSGAVGWATHNRQSSSRWAADAWRGVTHRNGVTGVIPFAPTTARINAPGMVEVFPRSHTPERPIHAWESADIPGDRPRHTSNGNSEVIPTVRPGDEPVTELPCPPLELSTPPDPAERARCRRLYAQGLSQTKLIKEVWGLSKGGGAKYAEARRRFRMHVSDIARPDLRYALQREEAQNDA</sequence>
<organism evidence="2 3">
    <name type="scientific">Phormidesmis priestleyi</name>
    <dbReference type="NCBI Taxonomy" id="268141"/>
    <lineage>
        <taxon>Bacteria</taxon>
        <taxon>Bacillati</taxon>
        <taxon>Cyanobacteriota</taxon>
        <taxon>Cyanophyceae</taxon>
        <taxon>Leptolyngbyales</taxon>
        <taxon>Leptolyngbyaceae</taxon>
        <taxon>Phormidesmis</taxon>
    </lineage>
</organism>
<reference evidence="3" key="1">
    <citation type="submission" date="2018-04" db="EMBL/GenBank/DDBJ databases">
        <authorList>
            <person name="Cornet L."/>
        </authorList>
    </citation>
    <scope>NUCLEOTIDE SEQUENCE [LARGE SCALE GENOMIC DNA]</scope>
</reference>
<gene>
    <name evidence="2" type="ORF">DCF15_10425</name>
</gene>
<dbReference type="Proteomes" id="UP000249794">
    <property type="component" value="Unassembled WGS sequence"/>
</dbReference>
<comment type="caution">
    <text evidence="2">The sequence shown here is derived from an EMBL/GenBank/DDBJ whole genome shotgun (WGS) entry which is preliminary data.</text>
</comment>
<feature type="region of interest" description="Disordered" evidence="1">
    <location>
        <begin position="71"/>
        <end position="100"/>
    </location>
</feature>
<evidence type="ECO:0000313" key="3">
    <source>
        <dbReference type="Proteomes" id="UP000249794"/>
    </source>
</evidence>
<name>A0A2W4XE68_9CYAN</name>
<proteinExistence type="predicted"/>
<reference evidence="2 3" key="2">
    <citation type="submission" date="2018-06" db="EMBL/GenBank/DDBJ databases">
        <title>Metagenomic assembly of (sub)arctic Cyanobacteria and their associated microbiome from non-axenic cultures.</title>
        <authorList>
            <person name="Baurain D."/>
        </authorList>
    </citation>
    <scope>NUCLEOTIDE SEQUENCE [LARGE SCALE GENOMIC DNA]</scope>
    <source>
        <strain evidence="2">ULC027bin1</strain>
    </source>
</reference>